<feature type="transmembrane region" description="Helical" evidence="1">
    <location>
        <begin position="102"/>
        <end position="122"/>
    </location>
</feature>
<evidence type="ECO:0000256" key="1">
    <source>
        <dbReference type="SAM" id="Phobius"/>
    </source>
</evidence>
<feature type="transmembrane region" description="Helical" evidence="1">
    <location>
        <begin position="44"/>
        <end position="66"/>
    </location>
</feature>
<comment type="caution">
    <text evidence="2">The sequence shown here is derived from an EMBL/GenBank/DDBJ whole genome shotgun (WGS) entry which is preliminary data.</text>
</comment>
<feature type="transmembrane region" description="Helical" evidence="1">
    <location>
        <begin position="290"/>
        <end position="310"/>
    </location>
</feature>
<organism evidence="2 3">
    <name type="scientific">Candidatus Carbonibacillus altaicus</name>
    <dbReference type="NCBI Taxonomy" id="2163959"/>
    <lineage>
        <taxon>Bacteria</taxon>
        <taxon>Bacillati</taxon>
        <taxon>Bacillota</taxon>
        <taxon>Bacilli</taxon>
        <taxon>Bacillales</taxon>
        <taxon>Candidatus Carbonibacillus</taxon>
    </lineage>
</organism>
<proteinExistence type="predicted"/>
<gene>
    <name evidence="2" type="ORF">BSOLF_0306</name>
</gene>
<feature type="transmembrane region" description="Helical" evidence="1">
    <location>
        <begin position="330"/>
        <end position="356"/>
    </location>
</feature>
<accession>A0A2R6Y122</accession>
<feature type="transmembrane region" description="Helical" evidence="1">
    <location>
        <begin position="263"/>
        <end position="284"/>
    </location>
</feature>
<reference evidence="3" key="1">
    <citation type="journal article" date="2018" name="Sci. Rep.">
        <title>Lignite coal burning seam in the remote Altai Mountains harbors a hydrogen-driven thermophilic microbial community.</title>
        <authorList>
            <person name="Kadnikov V.V."/>
            <person name="Mardanov A.V."/>
            <person name="Ivasenko D.A."/>
            <person name="Antsiferov D.V."/>
            <person name="Beletsky A.V."/>
            <person name="Karnachuk O.V."/>
            <person name="Ravin N.V."/>
        </authorList>
    </citation>
    <scope>NUCLEOTIDE SEQUENCE [LARGE SCALE GENOMIC DNA]</scope>
</reference>
<keyword evidence="1" id="KW-0472">Membrane</keyword>
<feature type="transmembrane region" description="Helical" evidence="1">
    <location>
        <begin position="463"/>
        <end position="488"/>
    </location>
</feature>
<evidence type="ECO:0000313" key="3">
    <source>
        <dbReference type="Proteomes" id="UP000244338"/>
    </source>
</evidence>
<evidence type="ECO:0000313" key="2">
    <source>
        <dbReference type="EMBL" id="PTQ56371.1"/>
    </source>
</evidence>
<dbReference type="Proteomes" id="UP000244338">
    <property type="component" value="Unassembled WGS sequence"/>
</dbReference>
<name>A0A2R6Y122_9BACL</name>
<dbReference type="AlphaFoldDB" id="A0A2R6Y122"/>
<feature type="transmembrane region" description="Helical" evidence="1">
    <location>
        <begin position="142"/>
        <end position="161"/>
    </location>
</feature>
<keyword evidence="1" id="KW-1133">Transmembrane helix</keyword>
<protein>
    <submittedName>
        <fullName evidence="2">Uncharacterized protein</fullName>
    </submittedName>
</protein>
<feature type="transmembrane region" description="Helical" evidence="1">
    <location>
        <begin position="181"/>
        <end position="197"/>
    </location>
</feature>
<sequence>MVRRLLGQALFFYLVLSTLGTILRIKLVFPLFPKLPYNNVLHAHSHIAFLGWINVALIALMIFFTFPNQGASISSLKFFIGSLWVVNIGLVLSFLAQAYGPVSITFSTLSVVLSVWFLFLYFRHGRSSNISPLAKRFLSTGVIFYVASAIGLVMVALSMAAKIGGRGLFNAGVYFYLHSQYNGWMVFALIGTMLAASDRLHELHADQHVGQQINQHTGRHVDQYIKQQDDQPIGQHVKQHVGHHVVQHTDQTKQVKTTRERRLGLSWLLLTLGFLPSYIPQISFLELPTWLNIIGILGTFSALAGILLFISKVTRSFRRSITQPALRLLFLYIMAALIVKFTLEAAGAFPMVAFMIQTNRSVIIGYLHLTLLVIFSSYIFFALYQYGFIRRCSNRPFKAFSRSRLQNQVQTYQSYSHPDATSAASEGSMTRFFMITYMILTFTMVFLLFVWGLWFWLGLTVNMYAINTVLAVISAVLSVLGFIPWYALRQSNN</sequence>
<feature type="transmembrane region" description="Helical" evidence="1">
    <location>
        <begin position="432"/>
        <end position="457"/>
    </location>
</feature>
<feature type="transmembrane region" description="Helical" evidence="1">
    <location>
        <begin position="78"/>
        <end position="96"/>
    </location>
</feature>
<feature type="transmembrane region" description="Helical" evidence="1">
    <location>
        <begin position="362"/>
        <end position="384"/>
    </location>
</feature>
<dbReference type="EMBL" id="PEBX01000031">
    <property type="protein sequence ID" value="PTQ56371.1"/>
    <property type="molecule type" value="Genomic_DNA"/>
</dbReference>
<keyword evidence="1" id="KW-0812">Transmembrane</keyword>